<dbReference type="AlphaFoldDB" id="A0A7W9KBR9"/>
<gene>
    <name evidence="2" type="ORF">BJ998_000459</name>
</gene>
<dbReference type="InterPro" id="IPR036390">
    <property type="entry name" value="WH_DNA-bd_sf"/>
</dbReference>
<comment type="similarity">
    <text evidence="1">Belongs to the ROK (NagC/XylR) family.</text>
</comment>
<dbReference type="InterPro" id="IPR000600">
    <property type="entry name" value="ROK"/>
</dbReference>
<protein>
    <submittedName>
        <fullName evidence="2">Putative NBD/HSP70 family sugar kinase/biotin operon repressor</fullName>
    </submittedName>
</protein>
<dbReference type="Gene3D" id="1.10.10.10">
    <property type="entry name" value="Winged helix-like DNA-binding domain superfamily/Winged helix DNA-binding domain"/>
    <property type="match status" value="1"/>
</dbReference>
<evidence type="ECO:0000313" key="2">
    <source>
        <dbReference type="EMBL" id="MBB5889263.1"/>
    </source>
</evidence>
<keyword evidence="3" id="KW-1185">Reference proteome</keyword>
<dbReference type="PANTHER" id="PTHR18964:SF173">
    <property type="entry name" value="GLUCOKINASE"/>
    <property type="match status" value="1"/>
</dbReference>
<dbReference type="GO" id="GO:0016301">
    <property type="term" value="F:kinase activity"/>
    <property type="evidence" value="ECO:0007669"/>
    <property type="project" value="UniProtKB-KW"/>
</dbReference>
<dbReference type="SUPFAM" id="SSF46785">
    <property type="entry name" value="Winged helix' DNA-binding domain"/>
    <property type="match status" value="1"/>
</dbReference>
<dbReference type="Gene3D" id="3.30.420.40">
    <property type="match status" value="2"/>
</dbReference>
<comment type="caution">
    <text evidence="2">The sequence shown here is derived from an EMBL/GenBank/DDBJ whole genome shotgun (WGS) entry which is preliminary data.</text>
</comment>
<keyword evidence="2" id="KW-0808">Transferase</keyword>
<evidence type="ECO:0000313" key="3">
    <source>
        <dbReference type="Proteomes" id="UP000585638"/>
    </source>
</evidence>
<evidence type="ECO:0000256" key="1">
    <source>
        <dbReference type="ARBA" id="ARBA00006479"/>
    </source>
</evidence>
<organism evidence="2 3">
    <name type="scientific">Kutzneria kofuensis</name>
    <dbReference type="NCBI Taxonomy" id="103725"/>
    <lineage>
        <taxon>Bacteria</taxon>
        <taxon>Bacillati</taxon>
        <taxon>Actinomycetota</taxon>
        <taxon>Actinomycetes</taxon>
        <taxon>Pseudonocardiales</taxon>
        <taxon>Pseudonocardiaceae</taxon>
        <taxon>Kutzneria</taxon>
    </lineage>
</organism>
<dbReference type="PANTHER" id="PTHR18964">
    <property type="entry name" value="ROK (REPRESSOR, ORF, KINASE) FAMILY"/>
    <property type="match status" value="1"/>
</dbReference>
<dbReference type="InterPro" id="IPR043129">
    <property type="entry name" value="ATPase_NBD"/>
</dbReference>
<dbReference type="SUPFAM" id="SSF53067">
    <property type="entry name" value="Actin-like ATPase domain"/>
    <property type="match status" value="1"/>
</dbReference>
<dbReference type="InterPro" id="IPR036388">
    <property type="entry name" value="WH-like_DNA-bd_sf"/>
</dbReference>
<reference evidence="2 3" key="1">
    <citation type="submission" date="2020-08" db="EMBL/GenBank/DDBJ databases">
        <title>Sequencing the genomes of 1000 actinobacteria strains.</title>
        <authorList>
            <person name="Klenk H.-P."/>
        </authorList>
    </citation>
    <scope>NUCLEOTIDE SEQUENCE [LARGE SCALE GENOMIC DNA]</scope>
    <source>
        <strain evidence="2 3">DSM 43851</strain>
    </source>
</reference>
<name>A0A7W9KBR9_9PSEU</name>
<dbReference type="Proteomes" id="UP000585638">
    <property type="component" value="Unassembled WGS sequence"/>
</dbReference>
<keyword evidence="2" id="KW-0418">Kinase</keyword>
<sequence length="379" mass="38624">MHGLEASAARVVELVAAGRATSRNDLATALGLPPSTVNLRVQALLAAGVLVEQGEGRSQGGRRPRLLTVNPDFGHVWTIDIGSRHVRLGPMDMTGALISTHELSITIDTDPVVVLGEISAAVHDLALSERPAGRWLGVGVGLPGPVDVVAGTVTLPSRMPGWRGFPAHEALQRLFEAPVVIDNDANLMALGQARRGAPGETLVVVKAGTGIGAGLVVEGRLHRGRDGASGDISHVRIPAGGDRPCSCGNHGCLETVASGAALVAQLGVASTADVLAATEDANATVITAVRRAGGLLGEVLATVVNFANPDAVLLGGALAGSEAFVAAARGALYERCLPLATRRLRIDTVLGGADAGLLGAGSLALESVLDEAIRGETRR</sequence>
<proteinExistence type="inferred from homology"/>
<dbReference type="RefSeq" id="WP_184858034.1">
    <property type="nucleotide sequence ID" value="NZ_BAAAWY010000037.1"/>
</dbReference>
<dbReference type="EMBL" id="JACHIR010000001">
    <property type="protein sequence ID" value="MBB5889263.1"/>
    <property type="molecule type" value="Genomic_DNA"/>
</dbReference>
<accession>A0A7W9KBR9</accession>
<dbReference type="Pfam" id="PF13412">
    <property type="entry name" value="HTH_24"/>
    <property type="match status" value="1"/>
</dbReference>
<dbReference type="Pfam" id="PF00480">
    <property type="entry name" value="ROK"/>
    <property type="match status" value="1"/>
</dbReference>